<dbReference type="KEGG" id="pfl:PFL_3842"/>
<evidence type="ECO:0000256" key="1">
    <source>
        <dbReference type="SAM" id="Coils"/>
    </source>
</evidence>
<dbReference type="Proteomes" id="UP000008540">
    <property type="component" value="Chromosome"/>
</dbReference>
<proteinExistence type="predicted"/>
<organism evidence="2 3">
    <name type="scientific">Pseudomonas fluorescens (strain ATCC BAA-477 / NRRL B-23932 / Pf-5)</name>
    <dbReference type="NCBI Taxonomy" id="220664"/>
    <lineage>
        <taxon>Bacteria</taxon>
        <taxon>Pseudomonadati</taxon>
        <taxon>Pseudomonadota</taxon>
        <taxon>Gammaproteobacteria</taxon>
        <taxon>Pseudomonadales</taxon>
        <taxon>Pseudomonadaceae</taxon>
        <taxon>Pseudomonas</taxon>
    </lineage>
</organism>
<feature type="coiled-coil region" evidence="1">
    <location>
        <begin position="309"/>
        <end position="343"/>
    </location>
</feature>
<evidence type="ECO:0000313" key="2">
    <source>
        <dbReference type="EMBL" id="AAY93106.1"/>
    </source>
</evidence>
<dbReference type="AlphaFoldDB" id="Q4K9Z1"/>
<accession>Q4K9Z1</accession>
<gene>
    <name evidence="2" type="ordered locus">PFL_3842</name>
</gene>
<sequence>MEHYMFDDYDYKDVSTRIKVKFSQRRDEPMYPWEIASFLKKLNTVYYKFELLNSICSAINQGINPEDIFIFDHSLPLYEIYSEMNLLSEPFAAKLFYSIGMPIPLSPNRNIYEFNCLYRIFNTVNSFLKRNHIGPLSLNNISYLYENLQGFGLQATEAAVIDLANKQAEKSYEAAAKRGEKKKQFSDDDLKKSLEKYKKQKDQIFLDIEKIQSLNDTQRLDISTLDGRENIRLSRLLSAFFTTFEKTTRPLVCARVANNKFRILGRSLVNKQEQVGLELKEVKRNSPLGAFFEGGIALYQAIQQEKRAKEIHEVDMEIKKKELETAEAKLHGEKIKNLALELELSEKLVTIANKTDVTAIKELPPSFLREQVTVAYGVQYSNASHMLHNQGLYLERDSVNIIDLNA</sequence>
<dbReference type="eggNOG" id="ENOG5033QDN">
    <property type="taxonomic scope" value="Bacteria"/>
</dbReference>
<dbReference type="HOGENOM" id="CLU_677682_0_0_6"/>
<name>Q4K9Z1_PSEF5</name>
<keyword evidence="1" id="KW-0175">Coiled coil</keyword>
<dbReference type="STRING" id="220664.PFL_3842"/>
<evidence type="ECO:0000313" key="3">
    <source>
        <dbReference type="Proteomes" id="UP000008540"/>
    </source>
</evidence>
<dbReference type="EMBL" id="CP000076">
    <property type="protein sequence ID" value="AAY93106.1"/>
    <property type="molecule type" value="Genomic_DNA"/>
</dbReference>
<reference evidence="2 3" key="1">
    <citation type="journal article" date="2005" name="Nat. Biotechnol.">
        <title>Complete genome sequence of the plant commensal Pseudomonas fluorescens Pf-5.</title>
        <authorList>
            <person name="Paulsen I.T."/>
            <person name="Press C.M."/>
            <person name="Ravel J."/>
            <person name="Kobayashi D.Y."/>
            <person name="Myers G.S."/>
            <person name="Mavrodi D.V."/>
            <person name="DeBoy R.T."/>
            <person name="Seshadri R."/>
            <person name="Ren Q."/>
            <person name="Madupu R."/>
            <person name="Dodson R.J."/>
            <person name="Durkin A.S."/>
            <person name="Brinkac L.M."/>
            <person name="Daugherty S.C."/>
            <person name="Sullivan S.A."/>
            <person name="Rosovitz M.J."/>
            <person name="Gwinn M.L."/>
            <person name="Zhou L."/>
            <person name="Schneider D.J."/>
            <person name="Cartinhour S.W."/>
            <person name="Nelson W.C."/>
            <person name="Weidman J."/>
            <person name="Watkins K."/>
            <person name="Tran K."/>
            <person name="Khouri H."/>
            <person name="Pierson E.A."/>
            <person name="Pierson L.S.III."/>
            <person name="Thomashow L.S."/>
            <person name="Loper J.E."/>
        </authorList>
    </citation>
    <scope>NUCLEOTIDE SEQUENCE [LARGE SCALE GENOMIC DNA]</scope>
    <source>
        <strain evidence="3">ATCC BAA-477 / NRRL B-23932 / Pf-5</strain>
    </source>
</reference>
<protein>
    <submittedName>
        <fullName evidence="2">Uncharacterized protein</fullName>
    </submittedName>
</protein>